<comment type="subcellular location">
    <subcellularLocation>
        <location evidence="1">Membrane</location>
        <topology evidence="1">Multi-pass membrane protein</topology>
    </subcellularLocation>
</comment>
<evidence type="ECO:0000256" key="2">
    <source>
        <dbReference type="ARBA" id="ARBA00008333"/>
    </source>
</evidence>
<evidence type="ECO:0000256" key="5">
    <source>
        <dbReference type="ARBA" id="ARBA00022989"/>
    </source>
</evidence>
<dbReference type="AlphaFoldDB" id="A0A2J6SVT1"/>
<dbReference type="GO" id="GO:0015093">
    <property type="term" value="F:ferrous iron transmembrane transporter activity"/>
    <property type="evidence" value="ECO:0007669"/>
    <property type="project" value="TreeGrafter"/>
</dbReference>
<feature type="transmembrane region" description="Helical" evidence="7">
    <location>
        <begin position="297"/>
        <end position="316"/>
    </location>
</feature>
<keyword evidence="3" id="KW-0406">Ion transport</keyword>
<name>A0A2J6SVT1_9HELO</name>
<dbReference type="Proteomes" id="UP000235371">
    <property type="component" value="Unassembled WGS sequence"/>
</dbReference>
<proteinExistence type="inferred from homology"/>
<feature type="transmembrane region" description="Helical" evidence="7">
    <location>
        <begin position="148"/>
        <end position="175"/>
    </location>
</feature>
<feature type="transmembrane region" description="Helical" evidence="7">
    <location>
        <begin position="181"/>
        <end position="200"/>
    </location>
</feature>
<accession>A0A2J6SVT1</accession>
<dbReference type="RefSeq" id="XP_024731773.1">
    <property type="nucleotide sequence ID" value="XM_024875555.1"/>
</dbReference>
<feature type="transmembrane region" description="Helical" evidence="7">
    <location>
        <begin position="88"/>
        <end position="110"/>
    </location>
</feature>
<evidence type="ECO:0000313" key="8">
    <source>
        <dbReference type="EMBL" id="PMD54869.1"/>
    </source>
</evidence>
<dbReference type="Pfam" id="PF03239">
    <property type="entry name" value="FTR1"/>
    <property type="match status" value="1"/>
</dbReference>
<comment type="similarity">
    <text evidence="2">Belongs to the oxidase-dependent Fe transporter (OFeT) (TC 9.A.10.1) family.</text>
</comment>
<feature type="transmembrane region" description="Helical" evidence="7">
    <location>
        <begin position="212"/>
        <end position="234"/>
    </location>
</feature>
<evidence type="ECO:0000256" key="1">
    <source>
        <dbReference type="ARBA" id="ARBA00004141"/>
    </source>
</evidence>
<keyword evidence="3" id="KW-0408">Iron</keyword>
<reference evidence="8 9" key="1">
    <citation type="submission" date="2016-04" db="EMBL/GenBank/DDBJ databases">
        <title>A degradative enzymes factory behind the ericoid mycorrhizal symbiosis.</title>
        <authorList>
            <consortium name="DOE Joint Genome Institute"/>
            <person name="Martino E."/>
            <person name="Morin E."/>
            <person name="Grelet G."/>
            <person name="Kuo A."/>
            <person name="Kohler A."/>
            <person name="Daghino S."/>
            <person name="Barry K."/>
            <person name="Choi C."/>
            <person name="Cichocki N."/>
            <person name="Clum A."/>
            <person name="Copeland A."/>
            <person name="Hainaut M."/>
            <person name="Haridas S."/>
            <person name="Labutti K."/>
            <person name="Lindquist E."/>
            <person name="Lipzen A."/>
            <person name="Khouja H.-R."/>
            <person name="Murat C."/>
            <person name="Ohm R."/>
            <person name="Olson A."/>
            <person name="Spatafora J."/>
            <person name="Veneault-Fourrey C."/>
            <person name="Henrissat B."/>
            <person name="Grigoriev I."/>
            <person name="Martin F."/>
            <person name="Perotto S."/>
        </authorList>
    </citation>
    <scope>NUCLEOTIDE SEQUENCE [LARGE SCALE GENOMIC DNA]</scope>
    <source>
        <strain evidence="8 9">E</strain>
    </source>
</reference>
<keyword evidence="3" id="KW-0410">Iron transport</keyword>
<evidence type="ECO:0000313" key="9">
    <source>
        <dbReference type="Proteomes" id="UP000235371"/>
    </source>
</evidence>
<feature type="transmembrane region" description="Helical" evidence="7">
    <location>
        <begin position="6"/>
        <end position="32"/>
    </location>
</feature>
<evidence type="ECO:0000256" key="6">
    <source>
        <dbReference type="ARBA" id="ARBA00023136"/>
    </source>
</evidence>
<dbReference type="InParanoid" id="A0A2J6SVT1"/>
<keyword evidence="3" id="KW-0813">Transport</keyword>
<keyword evidence="5 7" id="KW-1133">Transmembrane helix</keyword>
<protein>
    <submittedName>
        <fullName evidence="8">Iron permease FTR1 family protein</fullName>
    </submittedName>
</protein>
<feature type="transmembrane region" description="Helical" evidence="7">
    <location>
        <begin position="53"/>
        <end position="76"/>
    </location>
</feature>
<keyword evidence="9" id="KW-1185">Reference proteome</keyword>
<dbReference type="OrthoDB" id="4364at2759"/>
<sequence>MTVNVYSVPVFFIVFRETLEVSIIVAVLLAFLKQTLNGPNRDVAVYRRLVRQVWMGVAIGVLISLIIAGAFIGVFYKLGRNHWAPTEYFWEGSFALLASIIITIMGAALLRISKMQEKWRVKLAKAMEAKAVTGGSSGGRFKRWCEKYAMFILPLVTVLREGIEAVVFIAGVSFSASPTSIPLPVVIGTVAGSIIGYIIYKGGASAKLQYFLVISTCLLYLVGAGLFSKAVWYFEAQKWNNEVGGDAAEVGVGAGSYDITKSVWHLNVSSPYIKGGGGWGIFNGILGWQNSATYGSVISYNIYWIFIIGLFLSMRYNEVKGHWPMMGGKKVAGETRPQDVVINITASDSTGSDIADHETRAKTVAKVCTIDL</sequence>
<keyword evidence="4 7" id="KW-0812">Transmembrane</keyword>
<dbReference type="InterPro" id="IPR004923">
    <property type="entry name" value="FTR1/Fip1/EfeU"/>
</dbReference>
<dbReference type="GO" id="GO:0033573">
    <property type="term" value="C:high-affinity iron permease complex"/>
    <property type="evidence" value="ECO:0007669"/>
    <property type="project" value="InterPro"/>
</dbReference>
<organism evidence="8 9">
    <name type="scientific">Hyaloscypha bicolor E</name>
    <dbReference type="NCBI Taxonomy" id="1095630"/>
    <lineage>
        <taxon>Eukaryota</taxon>
        <taxon>Fungi</taxon>
        <taxon>Dikarya</taxon>
        <taxon>Ascomycota</taxon>
        <taxon>Pezizomycotina</taxon>
        <taxon>Leotiomycetes</taxon>
        <taxon>Helotiales</taxon>
        <taxon>Hyaloscyphaceae</taxon>
        <taxon>Hyaloscypha</taxon>
        <taxon>Hyaloscypha bicolor</taxon>
    </lineage>
</organism>
<dbReference type="GeneID" id="36583635"/>
<gene>
    <name evidence="8" type="ORF">K444DRAFT_538608</name>
</gene>
<dbReference type="PANTHER" id="PTHR31632">
    <property type="entry name" value="IRON TRANSPORTER FTH1"/>
    <property type="match status" value="1"/>
</dbReference>
<keyword evidence="6 7" id="KW-0472">Membrane</keyword>
<evidence type="ECO:0000256" key="7">
    <source>
        <dbReference type="SAM" id="Phobius"/>
    </source>
</evidence>
<evidence type="ECO:0000256" key="3">
    <source>
        <dbReference type="ARBA" id="ARBA00022496"/>
    </source>
</evidence>
<evidence type="ECO:0000256" key="4">
    <source>
        <dbReference type="ARBA" id="ARBA00022692"/>
    </source>
</evidence>
<dbReference type="STRING" id="1095630.A0A2J6SVT1"/>
<dbReference type="EMBL" id="KZ613856">
    <property type="protein sequence ID" value="PMD54869.1"/>
    <property type="molecule type" value="Genomic_DNA"/>
</dbReference>
<dbReference type="PANTHER" id="PTHR31632:SF2">
    <property type="entry name" value="PLASMA MEMBRANE IRON PERMEASE"/>
    <property type="match status" value="1"/>
</dbReference>